<evidence type="ECO:0000256" key="1">
    <source>
        <dbReference type="ARBA" id="ARBA00001298"/>
    </source>
</evidence>
<dbReference type="UniPathway" id="UPA00124"/>
<dbReference type="NCBIfam" id="TIGR01221">
    <property type="entry name" value="rmlC"/>
    <property type="match status" value="1"/>
</dbReference>
<comment type="function">
    <text evidence="2 7">Catalyzes the epimerization of the C3' and C5'positions of dTDP-6-deoxy-D-xylo-4-hexulose, forming dTDP-6-deoxy-L-lyxo-4-hexulose.</text>
</comment>
<dbReference type="AlphaFoldDB" id="C6C0H2"/>
<dbReference type="RefSeq" id="WP_015850925.1">
    <property type="nucleotide sequence ID" value="NC_012881.1"/>
</dbReference>
<comment type="subunit">
    <text evidence="7">Homodimer.</text>
</comment>
<dbReference type="STRING" id="526222.Desal_1041"/>
<dbReference type="eggNOG" id="COG1898">
    <property type="taxonomic scope" value="Bacteria"/>
</dbReference>
<dbReference type="InterPro" id="IPR011051">
    <property type="entry name" value="RmlC_Cupin_sf"/>
</dbReference>
<dbReference type="Gene3D" id="2.60.120.10">
    <property type="entry name" value="Jelly Rolls"/>
    <property type="match status" value="1"/>
</dbReference>
<name>C6C0H2_MARSD</name>
<dbReference type="InterPro" id="IPR000888">
    <property type="entry name" value="RmlC-like"/>
</dbReference>
<dbReference type="GO" id="GO:0008830">
    <property type="term" value="F:dTDP-4-dehydrorhamnose 3,5-epimerase activity"/>
    <property type="evidence" value="ECO:0007669"/>
    <property type="project" value="UniProtKB-UniRule"/>
</dbReference>
<dbReference type="InterPro" id="IPR014710">
    <property type="entry name" value="RmlC-like_jellyroll"/>
</dbReference>
<evidence type="ECO:0000313" key="9">
    <source>
        <dbReference type="Proteomes" id="UP000002601"/>
    </source>
</evidence>
<keyword evidence="9" id="KW-1185">Reference proteome</keyword>
<feature type="active site" description="Proton acceptor" evidence="5">
    <location>
        <position position="62"/>
    </location>
</feature>
<evidence type="ECO:0000313" key="8">
    <source>
        <dbReference type="EMBL" id="ACS79106.1"/>
    </source>
</evidence>
<dbReference type="GO" id="GO:0019305">
    <property type="term" value="P:dTDP-rhamnose biosynthetic process"/>
    <property type="evidence" value="ECO:0007669"/>
    <property type="project" value="UniProtKB-UniRule"/>
</dbReference>
<dbReference type="EMBL" id="CP001649">
    <property type="protein sequence ID" value="ACS79106.1"/>
    <property type="molecule type" value="Genomic_DNA"/>
</dbReference>
<dbReference type="OrthoDB" id="9800680at2"/>
<protein>
    <recommendedName>
        <fullName evidence="4 7">dTDP-4-dehydrorhamnose 3,5-epimerase</fullName>
        <ecNumber evidence="3 7">5.1.3.13</ecNumber>
    </recommendedName>
    <alternativeName>
        <fullName evidence="7">Thymidine diphospho-4-keto-rhamnose 3,5-epimerase</fullName>
    </alternativeName>
</protein>
<dbReference type="HOGENOM" id="CLU_090940_1_1_7"/>
<dbReference type="PANTHER" id="PTHR21047">
    <property type="entry name" value="DTDP-6-DEOXY-D-GLUCOSE-3,5 EPIMERASE"/>
    <property type="match status" value="1"/>
</dbReference>
<organism evidence="8 9">
    <name type="scientific">Maridesulfovibrio salexigens (strain ATCC 14822 / DSM 2638 / NCIMB 8403 / VKM B-1763)</name>
    <name type="common">Desulfovibrio salexigens</name>
    <dbReference type="NCBI Taxonomy" id="526222"/>
    <lineage>
        <taxon>Bacteria</taxon>
        <taxon>Pseudomonadati</taxon>
        <taxon>Thermodesulfobacteriota</taxon>
        <taxon>Desulfovibrionia</taxon>
        <taxon>Desulfovibrionales</taxon>
        <taxon>Desulfovibrionaceae</taxon>
        <taxon>Maridesulfovibrio</taxon>
    </lineage>
</organism>
<keyword evidence="7 8" id="KW-0413">Isomerase</keyword>
<proteinExistence type="inferred from homology"/>
<feature type="active site" description="Proton donor" evidence="5">
    <location>
        <position position="132"/>
    </location>
</feature>
<evidence type="ECO:0000256" key="3">
    <source>
        <dbReference type="ARBA" id="ARBA00012098"/>
    </source>
</evidence>
<sequence>MKLIETEFPGLVVIEPKVFRDRRGFFLESFNKNVFAENGLPTDFVQDNHAYSSGLGVIRGLHLQMPPHAQAKLVWVTRGAVNDVVVDLRKGSPTYRRSFKIELSAENFLRLFIPKGFAHGYETLTEENEFMYKVDSGYAPGSEAGIRWDDPELDIDWKTKNPVLSDKDLELPLLAQFDSPFEF</sequence>
<dbReference type="SUPFAM" id="SSF51182">
    <property type="entry name" value="RmlC-like cupins"/>
    <property type="match status" value="1"/>
</dbReference>
<dbReference type="KEGG" id="dsa:Desal_1041"/>
<comment type="pathway">
    <text evidence="7">Carbohydrate biosynthesis; dTDP-L-rhamnose biosynthesis.</text>
</comment>
<dbReference type="CDD" id="cd00438">
    <property type="entry name" value="cupin_RmlC"/>
    <property type="match status" value="1"/>
</dbReference>
<gene>
    <name evidence="8" type="ordered locus">Desal_1041</name>
</gene>
<dbReference type="Proteomes" id="UP000002601">
    <property type="component" value="Chromosome"/>
</dbReference>
<evidence type="ECO:0000256" key="7">
    <source>
        <dbReference type="RuleBase" id="RU364069"/>
    </source>
</evidence>
<accession>C6C0H2</accession>
<reference evidence="8 9" key="1">
    <citation type="submission" date="2009-06" db="EMBL/GenBank/DDBJ databases">
        <title>Complete sequence of Desulfovibrio salexigens DSM 2638.</title>
        <authorList>
            <consortium name="US DOE Joint Genome Institute"/>
            <person name="Lucas S."/>
            <person name="Copeland A."/>
            <person name="Lapidus A."/>
            <person name="Glavina del Rio T."/>
            <person name="Tice H."/>
            <person name="Bruce D."/>
            <person name="Goodwin L."/>
            <person name="Pitluck S."/>
            <person name="Munk A.C."/>
            <person name="Brettin T."/>
            <person name="Detter J.C."/>
            <person name="Han C."/>
            <person name="Tapia R."/>
            <person name="Larimer F."/>
            <person name="Land M."/>
            <person name="Hauser L."/>
            <person name="Kyrpides N."/>
            <person name="Anderson I."/>
            <person name="Wall J.D."/>
            <person name="Arkin A.P."/>
            <person name="Dehal P."/>
            <person name="Chivian D."/>
            <person name="Giles B."/>
            <person name="Hazen T.C."/>
        </authorList>
    </citation>
    <scope>NUCLEOTIDE SEQUENCE [LARGE SCALE GENOMIC DNA]</scope>
    <source>
        <strain evidence="9">ATCC 14822 / DSM 2638 / NCIMB 8403 / VKM B-1763</strain>
    </source>
</reference>
<evidence type="ECO:0000256" key="4">
    <source>
        <dbReference type="ARBA" id="ARBA00019595"/>
    </source>
</evidence>
<comment type="catalytic activity">
    <reaction evidence="1 7">
        <text>dTDP-4-dehydro-6-deoxy-alpha-D-glucose = dTDP-4-dehydro-beta-L-rhamnose</text>
        <dbReference type="Rhea" id="RHEA:16969"/>
        <dbReference type="ChEBI" id="CHEBI:57649"/>
        <dbReference type="ChEBI" id="CHEBI:62830"/>
        <dbReference type="EC" id="5.1.3.13"/>
    </reaction>
</comment>
<dbReference type="GO" id="GO:0005829">
    <property type="term" value="C:cytosol"/>
    <property type="evidence" value="ECO:0007669"/>
    <property type="project" value="TreeGrafter"/>
</dbReference>
<comment type="similarity">
    <text evidence="7">Belongs to the dTDP-4-dehydrorhamnose 3,5-epimerase family.</text>
</comment>
<evidence type="ECO:0000256" key="5">
    <source>
        <dbReference type="PIRSR" id="PIRSR600888-1"/>
    </source>
</evidence>
<evidence type="ECO:0000256" key="6">
    <source>
        <dbReference type="PIRSR" id="PIRSR600888-3"/>
    </source>
</evidence>
<dbReference type="PANTHER" id="PTHR21047:SF2">
    <property type="entry name" value="THYMIDINE DIPHOSPHO-4-KETO-RHAMNOSE 3,5-EPIMERASE"/>
    <property type="match status" value="1"/>
</dbReference>
<feature type="site" description="Participates in a stacking interaction with the thymidine ring of dTDP-4-oxo-6-deoxyglucose" evidence="6">
    <location>
        <position position="138"/>
    </location>
</feature>
<dbReference type="Pfam" id="PF00908">
    <property type="entry name" value="dTDP_sugar_isom"/>
    <property type="match status" value="1"/>
</dbReference>
<evidence type="ECO:0000256" key="2">
    <source>
        <dbReference type="ARBA" id="ARBA00001997"/>
    </source>
</evidence>
<dbReference type="GO" id="GO:0000271">
    <property type="term" value="P:polysaccharide biosynthetic process"/>
    <property type="evidence" value="ECO:0007669"/>
    <property type="project" value="TreeGrafter"/>
</dbReference>
<dbReference type="EC" id="5.1.3.13" evidence="3 7"/>